<keyword evidence="3" id="KW-0732">Signal</keyword>
<evidence type="ECO:0000256" key="1">
    <source>
        <dbReference type="SAM" id="MobiDB-lite"/>
    </source>
</evidence>
<evidence type="ECO:0000256" key="3">
    <source>
        <dbReference type="SAM" id="SignalP"/>
    </source>
</evidence>
<dbReference type="Pfam" id="PF13584">
    <property type="entry name" value="BatD"/>
    <property type="match status" value="2"/>
</dbReference>
<dbReference type="PANTHER" id="PTHR40940:SF2">
    <property type="entry name" value="BATD"/>
    <property type="match status" value="1"/>
</dbReference>
<evidence type="ECO:0000313" key="5">
    <source>
        <dbReference type="Proteomes" id="UP000779900"/>
    </source>
</evidence>
<dbReference type="PANTHER" id="PTHR40940">
    <property type="entry name" value="PROTEIN BATD-RELATED"/>
    <property type="match status" value="1"/>
</dbReference>
<keyword evidence="2" id="KW-0472">Membrane</keyword>
<reference evidence="4" key="1">
    <citation type="submission" date="2019-03" db="EMBL/GenBank/DDBJ databases">
        <title>Lake Tanganyika Metagenome-Assembled Genomes (MAGs).</title>
        <authorList>
            <person name="Tran P."/>
        </authorList>
    </citation>
    <scope>NUCLEOTIDE SEQUENCE</scope>
    <source>
        <strain evidence="4">K_DeepCast_150m_m2_040</strain>
    </source>
</reference>
<feature type="region of interest" description="Disordered" evidence="1">
    <location>
        <begin position="129"/>
        <end position="159"/>
    </location>
</feature>
<dbReference type="InterPro" id="IPR025738">
    <property type="entry name" value="BatD"/>
</dbReference>
<feature type="compositionally biased region" description="Low complexity" evidence="1">
    <location>
        <begin position="131"/>
        <end position="145"/>
    </location>
</feature>
<evidence type="ECO:0000313" key="4">
    <source>
        <dbReference type="EMBL" id="MBM3330933.1"/>
    </source>
</evidence>
<keyword evidence="2" id="KW-1133">Transmembrane helix</keyword>
<gene>
    <name evidence="4" type="ORF">FJY68_03665</name>
</gene>
<name>A0A937XCL1_UNCW3</name>
<protein>
    <submittedName>
        <fullName evidence="4">Protein BatD</fullName>
    </submittedName>
</protein>
<keyword evidence="2" id="KW-0812">Transmembrane</keyword>
<feature type="chain" id="PRO_5036883956" evidence="3">
    <location>
        <begin position="20"/>
        <end position="589"/>
    </location>
</feature>
<accession>A0A937XCL1</accession>
<feature type="signal peptide" evidence="3">
    <location>
        <begin position="1"/>
        <end position="19"/>
    </location>
</feature>
<sequence>MVTRRLLVLLVFCVPLLSAAELSLSADVDRTTVGLGEQFQLTVTVEGTNIGGAPRPQVPSMDEFDVLGSTSSQSTSISFINGRMTQQNTISFIYFLSPKRIGNLTVPPFKLSFKGTVYETQPIAIAVTKESQSPLPNRQQQQQSPFGLPARPQTRSSGRGSVLLTASADRTSVYQGEQVTVAFVLYTQAQVADLGIKAMPGFTGCWAEKLFDAKELNWRNATYGGQRYSAATVKQVALFPTQSGEVKIHKMTVSGQIIVGGGFFFDSAEPFEASSDPITISVKPLPEAGKPQDFGGGVGDFEVTAALSGDSSVGGEPLTLTVKVVGTGNIGLVGEPKLTPISGVKVLSPETKQTTRTADGRVAGERTFSYPLIPTADGKFVIPEITTGFFDPKVGAYYTQTTPRLEFVASGATGKTPLPESESGVKTLGADILHIKSSYRQSSPSLSLLGWFFYPAGLIVLGTGVWMGRHRRRLEQDRGYARRSRSSRLVKKGLAEATKLLAQGNEREFHTALNRAVVRYVGDRYNMESTGMTGDQLQAELARRNVDPATVASLLDLIASCDAARFSPGMTRCSPQETLEKARIVLEKL</sequence>
<dbReference type="EMBL" id="VGIR01000014">
    <property type="protein sequence ID" value="MBM3330933.1"/>
    <property type="molecule type" value="Genomic_DNA"/>
</dbReference>
<organism evidence="4 5">
    <name type="scientific">candidate division WOR-3 bacterium</name>
    <dbReference type="NCBI Taxonomy" id="2052148"/>
    <lineage>
        <taxon>Bacteria</taxon>
        <taxon>Bacteria division WOR-3</taxon>
    </lineage>
</organism>
<comment type="caution">
    <text evidence="4">The sequence shown here is derived from an EMBL/GenBank/DDBJ whole genome shotgun (WGS) entry which is preliminary data.</text>
</comment>
<proteinExistence type="predicted"/>
<dbReference type="Proteomes" id="UP000779900">
    <property type="component" value="Unassembled WGS sequence"/>
</dbReference>
<feature type="transmembrane region" description="Helical" evidence="2">
    <location>
        <begin position="448"/>
        <end position="468"/>
    </location>
</feature>
<dbReference type="AlphaFoldDB" id="A0A937XCL1"/>
<evidence type="ECO:0000256" key="2">
    <source>
        <dbReference type="SAM" id="Phobius"/>
    </source>
</evidence>